<dbReference type="InterPro" id="IPR005837">
    <property type="entry name" value="FliP"/>
</dbReference>
<dbReference type="Proteomes" id="UP001163687">
    <property type="component" value="Chromosome"/>
</dbReference>
<dbReference type="EMBL" id="AP025628">
    <property type="protein sequence ID" value="BDG59366.1"/>
    <property type="molecule type" value="Genomic_DNA"/>
</dbReference>
<dbReference type="KEGG" id="cmic:caldi_04560"/>
<sequence>MRRWAGPLLFAAVVAAWLVPAAVARAQAADPVVIPRVELGVGRSEDPRDMVASLQILLLLTVLALAPAILVLTTAFTRIVVVFSFLRSALSTQNMPPNQVLIGLALFLTFFIMRPTWVQVNDRALQPYLRGEITRQEALAAAEEPMRAFMLRYTREKDLALFVNAAGIEAPEGPNDVPFWVLVPAYAISELKTAFTMGFLIYVPFVVIDMVVATTLMSMGMLMLPPVMVSLPFKILLFVLVDGWHLVVQQLLLSFQ</sequence>
<feature type="transmembrane region" description="Helical" evidence="12">
    <location>
        <begin position="235"/>
        <end position="255"/>
    </location>
</feature>
<dbReference type="PANTHER" id="PTHR30587">
    <property type="entry name" value="FLAGELLAR BIOSYNTHETIC PROTEIN FLIP"/>
    <property type="match status" value="1"/>
</dbReference>
<reference evidence="14" key="1">
    <citation type="submission" date="2022-03" db="EMBL/GenBank/DDBJ databases">
        <title>Complete genome sequence of Caldinitratiruptor microaerophilus.</title>
        <authorList>
            <person name="Mukaiyama R."/>
            <person name="Nishiyama T."/>
            <person name="Ueda K."/>
        </authorList>
    </citation>
    <scope>NUCLEOTIDE SEQUENCE</scope>
    <source>
        <strain evidence="14">JCM 16183</strain>
    </source>
</reference>
<keyword evidence="4 12" id="KW-1003">Cell membrane</keyword>
<comment type="function">
    <text evidence="12">Plays a role in the flagellum-specific transport system.</text>
</comment>
<dbReference type="GO" id="GO:0009425">
    <property type="term" value="C:bacterial-type flagellum basal body"/>
    <property type="evidence" value="ECO:0007669"/>
    <property type="project" value="UniProtKB-SubCell"/>
</dbReference>
<protein>
    <recommendedName>
        <fullName evidence="2 12">Flagellar biosynthetic protein FliP</fullName>
    </recommendedName>
</protein>
<evidence type="ECO:0000256" key="13">
    <source>
        <dbReference type="SAM" id="SignalP"/>
    </source>
</evidence>
<dbReference type="PRINTS" id="PR00951">
    <property type="entry name" value="FLGBIOSNFLIP"/>
</dbReference>
<evidence type="ECO:0000256" key="4">
    <source>
        <dbReference type="ARBA" id="ARBA00022475"/>
    </source>
</evidence>
<evidence type="ECO:0000256" key="7">
    <source>
        <dbReference type="ARBA" id="ARBA00022927"/>
    </source>
</evidence>
<evidence type="ECO:0000313" key="14">
    <source>
        <dbReference type="EMBL" id="BDG59366.1"/>
    </source>
</evidence>
<dbReference type="NCBIfam" id="TIGR01103">
    <property type="entry name" value="fliP"/>
    <property type="match status" value="1"/>
</dbReference>
<dbReference type="RefSeq" id="WP_264843499.1">
    <property type="nucleotide sequence ID" value="NZ_AP025628.1"/>
</dbReference>
<evidence type="ECO:0000256" key="11">
    <source>
        <dbReference type="ARBA" id="ARBA00023225"/>
    </source>
</evidence>
<feature type="transmembrane region" description="Helical" evidence="12">
    <location>
        <begin position="52"/>
        <end position="79"/>
    </location>
</feature>
<evidence type="ECO:0000256" key="8">
    <source>
        <dbReference type="ARBA" id="ARBA00022989"/>
    </source>
</evidence>
<dbReference type="GO" id="GO:0044781">
    <property type="term" value="P:bacterial-type flagellum organization"/>
    <property type="evidence" value="ECO:0007669"/>
    <property type="project" value="UniProtKB-UniRule"/>
</dbReference>
<dbReference type="GO" id="GO:0005886">
    <property type="term" value="C:plasma membrane"/>
    <property type="evidence" value="ECO:0007669"/>
    <property type="project" value="UniProtKB-SubCell"/>
</dbReference>
<dbReference type="PROSITE" id="PS01061">
    <property type="entry name" value="FLIP_2"/>
    <property type="match status" value="1"/>
</dbReference>
<keyword evidence="5 12" id="KW-0812">Transmembrane</keyword>
<evidence type="ECO:0000256" key="2">
    <source>
        <dbReference type="ARBA" id="ARBA00021714"/>
    </source>
</evidence>
<keyword evidence="15" id="KW-1185">Reference proteome</keyword>
<comment type="subcellular location">
    <subcellularLocation>
        <location evidence="12">Cell membrane</location>
        <topology evidence="12">Multi-pass membrane protein</topology>
    </subcellularLocation>
    <subcellularLocation>
        <location evidence="12">Bacterial flagellum basal body</location>
    </subcellularLocation>
</comment>
<feature type="chain" id="PRO_5041294668" description="Flagellar biosynthetic protein FliP" evidence="13">
    <location>
        <begin position="27"/>
        <end position="256"/>
    </location>
</feature>
<keyword evidence="11 12" id="KW-1006">Bacterial flagellum protein export</keyword>
<feature type="transmembrane region" description="Helical" evidence="12">
    <location>
        <begin position="100"/>
        <end position="117"/>
    </location>
</feature>
<evidence type="ECO:0000313" key="15">
    <source>
        <dbReference type="Proteomes" id="UP001163687"/>
    </source>
</evidence>
<evidence type="ECO:0000256" key="5">
    <source>
        <dbReference type="ARBA" id="ARBA00022692"/>
    </source>
</evidence>
<evidence type="ECO:0000256" key="10">
    <source>
        <dbReference type="ARBA" id="ARBA00023143"/>
    </source>
</evidence>
<dbReference type="Pfam" id="PF00813">
    <property type="entry name" value="FliP"/>
    <property type="match status" value="1"/>
</dbReference>
<feature type="transmembrane region" description="Helical" evidence="12">
    <location>
        <begin position="199"/>
        <end position="223"/>
    </location>
</feature>
<dbReference type="GO" id="GO:0009306">
    <property type="term" value="P:protein secretion"/>
    <property type="evidence" value="ECO:0007669"/>
    <property type="project" value="UniProtKB-UniRule"/>
</dbReference>
<proteinExistence type="inferred from homology"/>
<dbReference type="AlphaFoldDB" id="A0AA35CL81"/>
<dbReference type="PRINTS" id="PR01302">
    <property type="entry name" value="TYPE3IMPPROT"/>
</dbReference>
<evidence type="ECO:0000256" key="3">
    <source>
        <dbReference type="ARBA" id="ARBA00022448"/>
    </source>
</evidence>
<keyword evidence="13" id="KW-0732">Signal</keyword>
<gene>
    <name evidence="12" type="primary">fliP</name>
    <name evidence="14" type="ORF">caldi_04560</name>
</gene>
<name>A0AA35CL81_9FIRM</name>
<accession>A0AA35CL81</accession>
<organism evidence="14 15">
    <name type="scientific">Caldinitratiruptor microaerophilus</name>
    <dbReference type="NCBI Taxonomy" id="671077"/>
    <lineage>
        <taxon>Bacteria</taxon>
        <taxon>Bacillati</taxon>
        <taxon>Bacillota</taxon>
        <taxon>Clostridia</taxon>
        <taxon>Eubacteriales</taxon>
        <taxon>Symbiobacteriaceae</taxon>
        <taxon>Caldinitratiruptor</taxon>
    </lineage>
</organism>
<evidence type="ECO:0000256" key="9">
    <source>
        <dbReference type="ARBA" id="ARBA00023136"/>
    </source>
</evidence>
<keyword evidence="7 12" id="KW-0653">Protein transport</keyword>
<evidence type="ECO:0000256" key="12">
    <source>
        <dbReference type="RuleBase" id="RU362069"/>
    </source>
</evidence>
<dbReference type="NCBIfam" id="NF009438">
    <property type="entry name" value="PRK12797.1"/>
    <property type="match status" value="1"/>
</dbReference>
<dbReference type="InterPro" id="IPR005838">
    <property type="entry name" value="T3SS_IM_P"/>
</dbReference>
<keyword evidence="6 12" id="KW-1005">Bacterial flagellum biogenesis</keyword>
<dbReference type="PANTHER" id="PTHR30587:SF0">
    <property type="entry name" value="FLAGELLAR BIOSYNTHETIC PROTEIN FLIP"/>
    <property type="match status" value="1"/>
</dbReference>
<keyword evidence="3 12" id="KW-0813">Transport</keyword>
<evidence type="ECO:0000256" key="6">
    <source>
        <dbReference type="ARBA" id="ARBA00022795"/>
    </source>
</evidence>
<feature type="signal peptide" evidence="13">
    <location>
        <begin position="1"/>
        <end position="26"/>
    </location>
</feature>
<evidence type="ECO:0000256" key="1">
    <source>
        <dbReference type="ARBA" id="ARBA00006257"/>
    </source>
</evidence>
<keyword evidence="8 12" id="KW-1133">Transmembrane helix</keyword>
<comment type="similarity">
    <text evidence="1 12">Belongs to the FliP/MopC/SpaP family.</text>
</comment>
<keyword evidence="10" id="KW-0975">Bacterial flagellum</keyword>
<keyword evidence="9 12" id="KW-0472">Membrane</keyword>